<dbReference type="Proteomes" id="UP000265663">
    <property type="component" value="Unassembled WGS sequence"/>
</dbReference>
<name>A0A3M7MB71_9PLEO</name>
<protein>
    <submittedName>
        <fullName evidence="1">Uncharacterized protein</fullName>
    </submittedName>
</protein>
<organism evidence="1 2">
    <name type="scientific">Pyrenophora seminiperda CCB06</name>
    <dbReference type="NCBI Taxonomy" id="1302712"/>
    <lineage>
        <taxon>Eukaryota</taxon>
        <taxon>Fungi</taxon>
        <taxon>Dikarya</taxon>
        <taxon>Ascomycota</taxon>
        <taxon>Pezizomycotina</taxon>
        <taxon>Dothideomycetes</taxon>
        <taxon>Pleosporomycetidae</taxon>
        <taxon>Pleosporales</taxon>
        <taxon>Pleosporineae</taxon>
        <taxon>Pleosporaceae</taxon>
        <taxon>Pyrenophora</taxon>
    </lineage>
</organism>
<keyword evidence="2" id="KW-1185">Reference proteome</keyword>
<evidence type="ECO:0000313" key="1">
    <source>
        <dbReference type="EMBL" id="RMZ71712.1"/>
    </source>
</evidence>
<dbReference type="OrthoDB" id="5129673at2759"/>
<sequence>MKPTPKNDLYTITITNNSGVLQSYALFAAAPSITPETKPIHNDIITVFKNVSGNGGQVFFTMPIAQLHAICGTIQRDGLQNGVQTEIIDKERVQLGRVTDDSKMVPGSTCSVEVQKGSLIFSRRTAGNGVGEPEAFCVCTGTDFAYTEARSGRFVLGYGVSTSTQMAKDIGPFALFCPTPNTVYQIKPSSVFYIAKGVFAPRDETPEELETSSCKIDFGELQSNDAGLLHDEFGKLHLVVVKPKL</sequence>
<dbReference type="AlphaFoldDB" id="A0A3M7MB71"/>
<accession>A0A3M7MB71</accession>
<evidence type="ECO:0000313" key="2">
    <source>
        <dbReference type="Proteomes" id="UP000265663"/>
    </source>
</evidence>
<dbReference type="EMBL" id="KE747827">
    <property type="protein sequence ID" value="RMZ71712.1"/>
    <property type="molecule type" value="Genomic_DNA"/>
</dbReference>
<reference evidence="1 2" key="1">
    <citation type="journal article" date="2014" name="PLoS ONE">
        <title>De novo Genome Assembly of the Fungal Plant Pathogen Pyrenophora semeniperda.</title>
        <authorList>
            <person name="Soliai M.M."/>
            <person name="Meyer S.E."/>
            <person name="Udall J.A."/>
            <person name="Elzinga D.E."/>
            <person name="Hermansen R.A."/>
            <person name="Bodily P.M."/>
            <person name="Hart A.A."/>
            <person name="Coleman C.E."/>
        </authorList>
    </citation>
    <scope>NUCLEOTIDE SEQUENCE [LARGE SCALE GENOMIC DNA]</scope>
    <source>
        <strain evidence="1 2">CCB06</strain>
        <tissue evidence="1">Mycelium</tissue>
    </source>
</reference>
<gene>
    <name evidence="1" type="ORF">GMOD_00006855</name>
</gene>
<proteinExistence type="predicted"/>